<dbReference type="PANTHER" id="PTHR46832">
    <property type="entry name" value="5'-METHYLTHIOADENOSINE/S-ADENOSYLHOMOCYSTEINE NUCLEOSIDASE"/>
    <property type="match status" value="1"/>
</dbReference>
<sequence length="125" mass="13536">MAAEVQHAVNDFFTEHDEPWRLPWAGEHRALRGLVGSGEAVLADTDAAERAYLRGYNEKVLAVETEGAGLAEAVYAGPAHDRAPEPWLMVRGMSDAAGPDKDDRHHAVAARNAAEVFCALLPHLL</sequence>
<protein>
    <recommendedName>
        <fullName evidence="3">Nucleoside phosphorylase domain-containing protein</fullName>
    </recommendedName>
</protein>
<gene>
    <name evidence="1" type="ORF">SMD44_06753</name>
</gene>
<keyword evidence="2" id="KW-1185">Reference proteome</keyword>
<evidence type="ECO:0000313" key="2">
    <source>
        <dbReference type="Proteomes" id="UP000195880"/>
    </source>
</evidence>
<accession>A0A1Z1WLR3</accession>
<reference evidence="1 2" key="1">
    <citation type="submission" date="2017-05" db="EMBL/GenBank/DDBJ databases">
        <title>Streptomyces alboflavus Genome sequencing and assembly.</title>
        <authorList>
            <person name="Wang Y."/>
            <person name="Du B."/>
            <person name="Ding Y."/>
            <person name="Liu H."/>
            <person name="Hou Q."/>
            <person name="Liu K."/>
            <person name="Wang C."/>
            <person name="Yao L."/>
        </authorList>
    </citation>
    <scope>NUCLEOTIDE SEQUENCE [LARGE SCALE GENOMIC DNA]</scope>
    <source>
        <strain evidence="1 2">MDJK44</strain>
    </source>
</reference>
<dbReference type="PANTHER" id="PTHR46832:SF1">
    <property type="entry name" value="5'-METHYLTHIOADENOSINE_S-ADENOSYLHOMOCYSTEINE NUCLEOSIDASE"/>
    <property type="match status" value="1"/>
</dbReference>
<dbReference type="GO" id="GO:0008782">
    <property type="term" value="F:adenosylhomocysteine nucleosidase activity"/>
    <property type="evidence" value="ECO:0007669"/>
    <property type="project" value="TreeGrafter"/>
</dbReference>
<dbReference type="EMBL" id="CP021748">
    <property type="protein sequence ID" value="ARX87272.1"/>
    <property type="molecule type" value="Genomic_DNA"/>
</dbReference>
<dbReference type="GO" id="GO:0008930">
    <property type="term" value="F:methylthioadenosine nucleosidase activity"/>
    <property type="evidence" value="ECO:0007669"/>
    <property type="project" value="TreeGrafter"/>
</dbReference>
<dbReference type="Gene3D" id="3.40.50.1580">
    <property type="entry name" value="Nucleoside phosphorylase domain"/>
    <property type="match status" value="1"/>
</dbReference>
<dbReference type="STRING" id="67267.GCA_000716675_07851"/>
<proteinExistence type="predicted"/>
<evidence type="ECO:0000313" key="1">
    <source>
        <dbReference type="EMBL" id="ARX87272.1"/>
    </source>
</evidence>
<name>A0A1Z1WLR3_9ACTN</name>
<dbReference type="Proteomes" id="UP000195880">
    <property type="component" value="Chromosome"/>
</dbReference>
<evidence type="ECO:0008006" key="3">
    <source>
        <dbReference type="Google" id="ProtNLM"/>
    </source>
</evidence>
<dbReference type="InterPro" id="IPR035994">
    <property type="entry name" value="Nucleoside_phosphorylase_sf"/>
</dbReference>
<dbReference type="SUPFAM" id="SSF53167">
    <property type="entry name" value="Purine and uridine phosphorylases"/>
    <property type="match status" value="1"/>
</dbReference>
<dbReference type="GO" id="GO:0019284">
    <property type="term" value="P:L-methionine salvage from S-adenosylmethionine"/>
    <property type="evidence" value="ECO:0007669"/>
    <property type="project" value="TreeGrafter"/>
</dbReference>
<dbReference type="RefSeq" id="WP_237307542.1">
    <property type="nucleotide sequence ID" value="NZ_CP021748.1"/>
</dbReference>
<dbReference type="eggNOG" id="COG0775">
    <property type="taxonomic scope" value="Bacteria"/>
</dbReference>
<organism evidence="1 2">
    <name type="scientific">Streptomyces alboflavus</name>
    <dbReference type="NCBI Taxonomy" id="67267"/>
    <lineage>
        <taxon>Bacteria</taxon>
        <taxon>Bacillati</taxon>
        <taxon>Actinomycetota</taxon>
        <taxon>Actinomycetes</taxon>
        <taxon>Kitasatosporales</taxon>
        <taxon>Streptomycetaceae</taxon>
        <taxon>Streptomyces</taxon>
    </lineage>
</organism>
<dbReference type="GO" id="GO:0005829">
    <property type="term" value="C:cytosol"/>
    <property type="evidence" value="ECO:0007669"/>
    <property type="project" value="TreeGrafter"/>
</dbReference>
<dbReference type="GO" id="GO:0009116">
    <property type="term" value="P:nucleoside metabolic process"/>
    <property type="evidence" value="ECO:0007669"/>
    <property type="project" value="InterPro"/>
</dbReference>
<dbReference type="KEGG" id="salf:SMD44_06753"/>
<dbReference type="AlphaFoldDB" id="A0A1Z1WLR3"/>